<reference evidence="4 5" key="1">
    <citation type="submission" date="2019-06" db="EMBL/GenBank/DDBJ databases">
        <title>Echinicola alkalisoli sp. nov. isolated from saline soil.</title>
        <authorList>
            <person name="Sun J.-Q."/>
            <person name="Xu L."/>
        </authorList>
    </citation>
    <scope>NUCLEOTIDE SEQUENCE [LARGE SCALE GENOMIC DNA]</scope>
    <source>
        <strain evidence="4 5">LN3S3</strain>
    </source>
</reference>
<dbReference type="KEGG" id="echi:FKX85_19915"/>
<protein>
    <submittedName>
        <fullName evidence="4">TetR/AcrR family transcriptional regulator</fullName>
    </submittedName>
</protein>
<dbReference type="AlphaFoldDB" id="A0A514CMY9"/>
<dbReference type="SUPFAM" id="SSF46689">
    <property type="entry name" value="Homeodomain-like"/>
    <property type="match status" value="1"/>
</dbReference>
<dbReference type="PRINTS" id="PR00455">
    <property type="entry name" value="HTHTETR"/>
</dbReference>
<keyword evidence="1 2" id="KW-0238">DNA-binding</keyword>
<evidence type="ECO:0000259" key="3">
    <source>
        <dbReference type="PROSITE" id="PS50977"/>
    </source>
</evidence>
<accession>A0A514CMY9</accession>
<dbReference type="PANTHER" id="PTHR30328">
    <property type="entry name" value="TRANSCRIPTIONAL REPRESSOR"/>
    <property type="match status" value="1"/>
</dbReference>
<proteinExistence type="predicted"/>
<dbReference type="RefSeq" id="WP_141616386.1">
    <property type="nucleotide sequence ID" value="NZ_CP041253.1"/>
</dbReference>
<dbReference type="InterPro" id="IPR050109">
    <property type="entry name" value="HTH-type_TetR-like_transc_reg"/>
</dbReference>
<sequence>MARKIPDGEFRNKERTKLKLIDAVGEIIRTQGYTKLGVNNIANTAGVSKKLIYRYFETADRLIETYVKRRDYWMGFENRSEEMLDQHKADHGRQLLENMLKNLFEHMSAVPETQKIILWEISEHSKLMREISERREAFGSEVFSIADGYFKDTSVDIRAITGLLLGGIYYQILHSNATGGSFCEIENQIGERRGRLFNSIANILKWSYKEAEEQKKAKQ</sequence>
<dbReference type="OrthoDB" id="836882at2"/>
<evidence type="ECO:0000313" key="4">
    <source>
        <dbReference type="EMBL" id="QDH81171.1"/>
    </source>
</evidence>
<keyword evidence="5" id="KW-1185">Reference proteome</keyword>
<dbReference type="GO" id="GO:0003677">
    <property type="term" value="F:DNA binding"/>
    <property type="evidence" value="ECO:0007669"/>
    <property type="project" value="UniProtKB-UniRule"/>
</dbReference>
<evidence type="ECO:0000256" key="2">
    <source>
        <dbReference type="PROSITE-ProRule" id="PRU00335"/>
    </source>
</evidence>
<evidence type="ECO:0000256" key="1">
    <source>
        <dbReference type="ARBA" id="ARBA00023125"/>
    </source>
</evidence>
<gene>
    <name evidence="4" type="ORF">FKX85_19915</name>
</gene>
<dbReference type="Gene3D" id="1.10.357.10">
    <property type="entry name" value="Tetracycline Repressor, domain 2"/>
    <property type="match status" value="1"/>
</dbReference>
<dbReference type="Proteomes" id="UP000316614">
    <property type="component" value="Chromosome"/>
</dbReference>
<dbReference type="Pfam" id="PF00440">
    <property type="entry name" value="TetR_N"/>
    <property type="match status" value="1"/>
</dbReference>
<dbReference type="InterPro" id="IPR001647">
    <property type="entry name" value="HTH_TetR"/>
</dbReference>
<dbReference type="PANTHER" id="PTHR30328:SF54">
    <property type="entry name" value="HTH-TYPE TRANSCRIPTIONAL REPRESSOR SCO4008"/>
    <property type="match status" value="1"/>
</dbReference>
<dbReference type="EMBL" id="CP041253">
    <property type="protein sequence ID" value="QDH81171.1"/>
    <property type="molecule type" value="Genomic_DNA"/>
</dbReference>
<evidence type="ECO:0000313" key="5">
    <source>
        <dbReference type="Proteomes" id="UP000316614"/>
    </source>
</evidence>
<dbReference type="PROSITE" id="PS50977">
    <property type="entry name" value="HTH_TETR_2"/>
    <property type="match status" value="1"/>
</dbReference>
<feature type="DNA-binding region" description="H-T-H motif" evidence="2">
    <location>
        <begin position="37"/>
        <end position="56"/>
    </location>
</feature>
<dbReference type="InterPro" id="IPR009057">
    <property type="entry name" value="Homeodomain-like_sf"/>
</dbReference>
<organism evidence="4 5">
    <name type="scientific">Echinicola soli</name>
    <dbReference type="NCBI Taxonomy" id="2591634"/>
    <lineage>
        <taxon>Bacteria</taxon>
        <taxon>Pseudomonadati</taxon>
        <taxon>Bacteroidota</taxon>
        <taxon>Cytophagia</taxon>
        <taxon>Cytophagales</taxon>
        <taxon>Cyclobacteriaceae</taxon>
        <taxon>Echinicola</taxon>
    </lineage>
</organism>
<feature type="domain" description="HTH tetR-type" evidence="3">
    <location>
        <begin position="14"/>
        <end position="74"/>
    </location>
</feature>
<name>A0A514CMY9_9BACT</name>